<dbReference type="EMBL" id="JRTT01000001">
    <property type="protein sequence ID" value="KHD79269.1"/>
    <property type="molecule type" value="Genomic_DNA"/>
</dbReference>
<name>A0A0A6UXX8_ACTUT</name>
<dbReference type="AlphaFoldDB" id="A0A0A6UXX8"/>
<evidence type="ECO:0000313" key="2">
    <source>
        <dbReference type="Proteomes" id="UP000054537"/>
    </source>
</evidence>
<gene>
    <name evidence="1" type="ORF">MB27_01280</name>
</gene>
<dbReference type="RefSeq" id="WP_043521747.1">
    <property type="nucleotide sequence ID" value="NZ_BAABKU010000007.1"/>
</dbReference>
<evidence type="ECO:0000313" key="1">
    <source>
        <dbReference type="EMBL" id="KHD79269.1"/>
    </source>
</evidence>
<organism evidence="1 2">
    <name type="scientific">Actinoplanes utahensis</name>
    <dbReference type="NCBI Taxonomy" id="1869"/>
    <lineage>
        <taxon>Bacteria</taxon>
        <taxon>Bacillati</taxon>
        <taxon>Actinomycetota</taxon>
        <taxon>Actinomycetes</taxon>
        <taxon>Micromonosporales</taxon>
        <taxon>Micromonosporaceae</taxon>
        <taxon>Actinoplanes</taxon>
    </lineage>
</organism>
<keyword evidence="2" id="KW-1185">Reference proteome</keyword>
<protein>
    <submittedName>
        <fullName evidence="1">Uncharacterized protein</fullName>
    </submittedName>
</protein>
<accession>A0A0A6UXX8</accession>
<comment type="caution">
    <text evidence="1">The sequence shown here is derived from an EMBL/GenBank/DDBJ whole genome shotgun (WGS) entry which is preliminary data.</text>
</comment>
<sequence>MPGHLVLIALGALAVIVLTEIVAAALPVVIVITVVPPEEREALARLLAACDSSRRLRLWPALRLAVRERRRQLTTSRS</sequence>
<reference evidence="1 2" key="1">
    <citation type="submission" date="2014-10" db="EMBL/GenBank/DDBJ databases">
        <title>Draft genome sequence of Actinoplanes utahensis NRRL 12052.</title>
        <authorList>
            <person name="Velasco-Bucheli B."/>
            <person name="del Cerro C."/>
            <person name="Hormigo D."/>
            <person name="Garcia J.L."/>
            <person name="Acebal C."/>
            <person name="Arroyo M."/>
            <person name="de la Mata I."/>
        </authorList>
    </citation>
    <scope>NUCLEOTIDE SEQUENCE [LARGE SCALE GENOMIC DNA]</scope>
    <source>
        <strain evidence="1 2">NRRL 12052</strain>
    </source>
</reference>
<dbReference type="Proteomes" id="UP000054537">
    <property type="component" value="Unassembled WGS sequence"/>
</dbReference>
<proteinExistence type="predicted"/>